<protein>
    <submittedName>
        <fullName evidence="1">Uncharacterized protein</fullName>
    </submittedName>
</protein>
<dbReference type="InParanoid" id="W7X9U5"/>
<sequence length="123" mass="14567">MEDEFQIYENQNTSENLEIRFIEHDGSLVPKLFRASNGLIKQLRENGAEILNDNITGGEYIIYVQQYTEEEQNALDNCEGFHRGFTIKSFFEANSQLIQYINKENLAEFQFFFDQETYQFLIQ</sequence>
<dbReference type="EMBL" id="GG662609">
    <property type="protein sequence ID" value="EWS73178.1"/>
    <property type="molecule type" value="Genomic_DNA"/>
</dbReference>
<evidence type="ECO:0000313" key="2">
    <source>
        <dbReference type="Proteomes" id="UP000009168"/>
    </source>
</evidence>
<dbReference type="KEGG" id="tet:TTHERM_000794599"/>
<keyword evidence="2" id="KW-1185">Reference proteome</keyword>
<reference evidence="2" key="1">
    <citation type="journal article" date="2006" name="PLoS Biol.">
        <title>Macronuclear genome sequence of the ciliate Tetrahymena thermophila, a model eukaryote.</title>
        <authorList>
            <person name="Eisen J.A."/>
            <person name="Coyne R.S."/>
            <person name="Wu M."/>
            <person name="Wu D."/>
            <person name="Thiagarajan M."/>
            <person name="Wortman J.R."/>
            <person name="Badger J.H."/>
            <person name="Ren Q."/>
            <person name="Amedeo P."/>
            <person name="Jones K.M."/>
            <person name="Tallon L.J."/>
            <person name="Delcher A.L."/>
            <person name="Salzberg S.L."/>
            <person name="Silva J.C."/>
            <person name="Haas B.J."/>
            <person name="Majoros W.H."/>
            <person name="Farzad M."/>
            <person name="Carlton J.M."/>
            <person name="Smith R.K. Jr."/>
            <person name="Garg J."/>
            <person name="Pearlman R.E."/>
            <person name="Karrer K.M."/>
            <person name="Sun L."/>
            <person name="Manning G."/>
            <person name="Elde N.C."/>
            <person name="Turkewitz A.P."/>
            <person name="Asai D.J."/>
            <person name="Wilkes D.E."/>
            <person name="Wang Y."/>
            <person name="Cai H."/>
            <person name="Collins K."/>
            <person name="Stewart B.A."/>
            <person name="Lee S.R."/>
            <person name="Wilamowska K."/>
            <person name="Weinberg Z."/>
            <person name="Ruzzo W.L."/>
            <person name="Wloga D."/>
            <person name="Gaertig J."/>
            <person name="Frankel J."/>
            <person name="Tsao C.-C."/>
            <person name="Gorovsky M.A."/>
            <person name="Keeling P.J."/>
            <person name="Waller R.F."/>
            <person name="Patron N.J."/>
            <person name="Cherry J.M."/>
            <person name="Stover N.A."/>
            <person name="Krieger C.J."/>
            <person name="del Toro C."/>
            <person name="Ryder H.F."/>
            <person name="Williamson S.C."/>
            <person name="Barbeau R.A."/>
            <person name="Hamilton E.P."/>
            <person name="Orias E."/>
        </authorList>
    </citation>
    <scope>NUCLEOTIDE SEQUENCE [LARGE SCALE GENOMIC DNA]</scope>
    <source>
        <strain evidence="2">SB210</strain>
    </source>
</reference>
<gene>
    <name evidence="1" type="ORF">TTHERM_000794599</name>
</gene>
<dbReference type="GeneID" id="24440711"/>
<dbReference type="AlphaFoldDB" id="W7X9U5"/>
<dbReference type="Proteomes" id="UP000009168">
    <property type="component" value="Unassembled WGS sequence"/>
</dbReference>
<proteinExistence type="predicted"/>
<accession>W7X9U5</accession>
<dbReference type="RefSeq" id="XP_012654298.1">
    <property type="nucleotide sequence ID" value="XM_012798844.1"/>
</dbReference>
<evidence type="ECO:0000313" key="1">
    <source>
        <dbReference type="EMBL" id="EWS73178.1"/>
    </source>
</evidence>
<organism evidence="1 2">
    <name type="scientific">Tetrahymena thermophila (strain SB210)</name>
    <dbReference type="NCBI Taxonomy" id="312017"/>
    <lineage>
        <taxon>Eukaryota</taxon>
        <taxon>Sar</taxon>
        <taxon>Alveolata</taxon>
        <taxon>Ciliophora</taxon>
        <taxon>Intramacronucleata</taxon>
        <taxon>Oligohymenophorea</taxon>
        <taxon>Hymenostomatida</taxon>
        <taxon>Tetrahymenina</taxon>
        <taxon>Tetrahymenidae</taxon>
        <taxon>Tetrahymena</taxon>
    </lineage>
</organism>
<name>W7X9U5_TETTS</name>